<keyword evidence="3" id="KW-0547">Nucleotide-binding</keyword>
<keyword evidence="2 7" id="KW-0808">Transferase</keyword>
<keyword evidence="4 7" id="KW-0418">Kinase</keyword>
<accession>A0ABU5SSL4</accession>
<dbReference type="EMBL" id="JAYGHY010000005">
    <property type="protein sequence ID" value="MEA5441516.1"/>
    <property type="molecule type" value="Genomic_DNA"/>
</dbReference>
<dbReference type="SUPFAM" id="SSF53613">
    <property type="entry name" value="Ribokinase-like"/>
    <property type="match status" value="1"/>
</dbReference>
<dbReference type="Pfam" id="PF00294">
    <property type="entry name" value="PfkB"/>
    <property type="match status" value="1"/>
</dbReference>
<evidence type="ECO:0000256" key="5">
    <source>
        <dbReference type="ARBA" id="ARBA00022840"/>
    </source>
</evidence>
<dbReference type="Gene3D" id="3.40.1190.20">
    <property type="match status" value="1"/>
</dbReference>
<dbReference type="GO" id="GO:0016301">
    <property type="term" value="F:kinase activity"/>
    <property type="evidence" value="ECO:0007669"/>
    <property type="project" value="UniProtKB-KW"/>
</dbReference>
<dbReference type="Proteomes" id="UP001302329">
    <property type="component" value="Unassembled WGS sequence"/>
</dbReference>
<dbReference type="PANTHER" id="PTHR43085:SF1">
    <property type="entry name" value="PSEUDOURIDINE KINASE-RELATED"/>
    <property type="match status" value="1"/>
</dbReference>
<keyword evidence="5" id="KW-0067">ATP-binding</keyword>
<proteinExistence type="inferred from homology"/>
<keyword evidence="8" id="KW-1185">Reference proteome</keyword>
<dbReference type="InterPro" id="IPR029056">
    <property type="entry name" value="Ribokinase-like"/>
</dbReference>
<evidence type="ECO:0000256" key="2">
    <source>
        <dbReference type="ARBA" id="ARBA00022679"/>
    </source>
</evidence>
<dbReference type="PANTHER" id="PTHR43085">
    <property type="entry name" value="HEXOKINASE FAMILY MEMBER"/>
    <property type="match status" value="1"/>
</dbReference>
<dbReference type="InterPro" id="IPR050306">
    <property type="entry name" value="PfkB_Carbo_kinase"/>
</dbReference>
<dbReference type="PROSITE" id="PS00584">
    <property type="entry name" value="PFKB_KINASES_2"/>
    <property type="match status" value="1"/>
</dbReference>
<evidence type="ECO:0000259" key="6">
    <source>
        <dbReference type="Pfam" id="PF00294"/>
    </source>
</evidence>
<evidence type="ECO:0000313" key="7">
    <source>
        <dbReference type="EMBL" id="MEA5441516.1"/>
    </source>
</evidence>
<dbReference type="RefSeq" id="WP_323355648.1">
    <property type="nucleotide sequence ID" value="NZ_JAYGHY010000005.1"/>
</dbReference>
<name>A0ABU5SSL4_9CYAN</name>
<evidence type="ECO:0000256" key="3">
    <source>
        <dbReference type="ARBA" id="ARBA00022741"/>
    </source>
</evidence>
<protein>
    <submittedName>
        <fullName evidence="7">Carbohydrate kinase</fullName>
        <ecNumber evidence="7">2.7.1.-</ecNumber>
    </submittedName>
</protein>
<sequence>MQQHSPITIFGEVLFDCFPDGSEILGGAPFNVAWHLSGFGLSPRFVSRVGMDRRGERIRSSMQSWGLDDRFLQSDASRPTGRVMVTIDDNEPHYDIVPESAYDFIEPPDLSQLPAQAVLYHGSLALRHPSSAAALAAVKAVHQGPIFLDVNLRTPWWSQDAIHPLLDDADHVKLNEAELALLTTEGPIADDAASLCAVMRDFSRQHGLTTLIVTRGAQGAMLCSDDQMVAVGPAPDTRVVDTVGAGDAFSAAFLLGLTRRWSLSDSLDHARDFAAALVSRQGATIDDRSVYQQFLTSWGCH</sequence>
<evidence type="ECO:0000256" key="1">
    <source>
        <dbReference type="ARBA" id="ARBA00010688"/>
    </source>
</evidence>
<dbReference type="InterPro" id="IPR002173">
    <property type="entry name" value="Carboh/pur_kinase_PfkB_CS"/>
</dbReference>
<comment type="caution">
    <text evidence="7">The sequence shown here is derived from an EMBL/GenBank/DDBJ whole genome shotgun (WGS) entry which is preliminary data.</text>
</comment>
<dbReference type="EC" id="2.7.1.-" evidence="7"/>
<evidence type="ECO:0000256" key="4">
    <source>
        <dbReference type="ARBA" id="ARBA00022777"/>
    </source>
</evidence>
<reference evidence="7 8" key="1">
    <citation type="submission" date="2023-12" db="EMBL/GenBank/DDBJ databases">
        <title>Baltic Sea Cyanobacteria.</title>
        <authorList>
            <person name="Delbaje E."/>
            <person name="Fewer D.P."/>
            <person name="Shishido T.K."/>
        </authorList>
    </citation>
    <scope>NUCLEOTIDE SEQUENCE [LARGE SCALE GENOMIC DNA]</scope>
    <source>
        <strain evidence="7 8">UHCC 0281</strain>
    </source>
</reference>
<gene>
    <name evidence="7" type="ORF">VB739_03015</name>
</gene>
<organism evidence="7 8">
    <name type="scientific">Cyanobium gracile UHCC 0281</name>
    <dbReference type="NCBI Taxonomy" id="3110309"/>
    <lineage>
        <taxon>Bacteria</taxon>
        <taxon>Bacillati</taxon>
        <taxon>Cyanobacteriota</taxon>
        <taxon>Cyanophyceae</taxon>
        <taxon>Synechococcales</taxon>
        <taxon>Prochlorococcaceae</taxon>
        <taxon>Cyanobium</taxon>
    </lineage>
</organism>
<evidence type="ECO:0000313" key="8">
    <source>
        <dbReference type="Proteomes" id="UP001302329"/>
    </source>
</evidence>
<dbReference type="InterPro" id="IPR011611">
    <property type="entry name" value="PfkB_dom"/>
</dbReference>
<comment type="similarity">
    <text evidence="1">Belongs to the carbohydrate kinase PfkB family.</text>
</comment>
<dbReference type="CDD" id="cd01167">
    <property type="entry name" value="bac_FRK"/>
    <property type="match status" value="1"/>
</dbReference>
<feature type="domain" description="Carbohydrate kinase PfkB" evidence="6">
    <location>
        <begin position="23"/>
        <end position="285"/>
    </location>
</feature>